<dbReference type="SUPFAM" id="SSF101967">
    <property type="entry name" value="Adhesin YadA, collagen-binding domain"/>
    <property type="match status" value="2"/>
</dbReference>
<protein>
    <recommendedName>
        <fullName evidence="3">Peptidase S74 domain-containing protein</fullName>
    </recommendedName>
</protein>
<sequence>MKKIITFLLLVSINTVFAQSTELLPGVVLPQMTTTQRTDMVNPTNGSLVFDKTTQSYWFRQSGAWVELPKGGSTSNFWQTSGLGGNEIRNTNTGGFWSKNPVGMNYSSNNTSNPPTAPVNEAGTRLMWIPGRSAFRVGTITDENYWAADSIGLFSFASGINTKASGFGSTAMGNFSSASGKSGVALGYNSHATANGAVAIGYNAYAHAEYATALGFVTQALGVASTALGSMNVANGPYALVAGHSTQANGTAATALGASTRANGDISLATGLLCVASGEFSTAMGTYMNTNNKKGAFAIGDSDPDNEGQSLVGAADQFVARFKNGYYLMTSGNANPRTGVSISNGQTAWSAISDSTRKERFILANGEDFLLKLRSLRLGSWNYKNQKNPSPERFYGPMAQELFAAYGKDKYGTIGTDTSVSTLNMDGLLFIFAQTLEKRTAQLQAENDELKGIVAKLDARLTSLETADRPKRVIRADD</sequence>
<dbReference type="InterPro" id="IPR011049">
    <property type="entry name" value="Serralysin-like_metalloprot_C"/>
</dbReference>
<evidence type="ECO:0000256" key="2">
    <source>
        <dbReference type="SAM" id="SignalP"/>
    </source>
</evidence>
<keyword evidence="2" id="KW-0732">Signal</keyword>
<dbReference type="InterPro" id="IPR030392">
    <property type="entry name" value="S74_ICA"/>
</dbReference>
<dbReference type="RefSeq" id="WP_130024178.1">
    <property type="nucleotide sequence ID" value="NZ_SEWF01000081.1"/>
</dbReference>
<dbReference type="GO" id="GO:0019867">
    <property type="term" value="C:outer membrane"/>
    <property type="evidence" value="ECO:0007669"/>
    <property type="project" value="InterPro"/>
</dbReference>
<keyword evidence="5" id="KW-1185">Reference proteome</keyword>
<dbReference type="AlphaFoldDB" id="A0A4Q5LT84"/>
<dbReference type="Pfam" id="PF05658">
    <property type="entry name" value="YadA_head"/>
    <property type="match status" value="4"/>
</dbReference>
<proteinExistence type="predicted"/>
<feature type="signal peptide" evidence="2">
    <location>
        <begin position="1"/>
        <end position="18"/>
    </location>
</feature>
<evidence type="ECO:0000313" key="5">
    <source>
        <dbReference type="Proteomes" id="UP000293162"/>
    </source>
</evidence>
<reference evidence="4 5" key="1">
    <citation type="submission" date="2019-02" db="EMBL/GenBank/DDBJ databases">
        <title>Bacterial novel species Emticicia sp. 17J42-9 isolated from soil.</title>
        <authorList>
            <person name="Jung H.-Y."/>
        </authorList>
    </citation>
    <scope>NUCLEOTIDE SEQUENCE [LARGE SCALE GENOMIC DNA]</scope>
    <source>
        <strain evidence="4 5">17J42-9</strain>
    </source>
</reference>
<feature type="domain" description="Peptidase S74" evidence="3">
    <location>
        <begin position="353"/>
        <end position="450"/>
    </location>
</feature>
<evidence type="ECO:0000259" key="3">
    <source>
        <dbReference type="PROSITE" id="PS51688"/>
    </source>
</evidence>
<dbReference type="CDD" id="cd12820">
    <property type="entry name" value="LbR_YadA-like"/>
    <property type="match status" value="1"/>
</dbReference>
<dbReference type="OrthoDB" id="925207at2"/>
<organism evidence="4 5">
    <name type="scientific">Emticicia agri</name>
    <dbReference type="NCBI Taxonomy" id="2492393"/>
    <lineage>
        <taxon>Bacteria</taxon>
        <taxon>Pseudomonadati</taxon>
        <taxon>Bacteroidota</taxon>
        <taxon>Cytophagia</taxon>
        <taxon>Cytophagales</taxon>
        <taxon>Leadbetterellaceae</taxon>
        <taxon>Emticicia</taxon>
    </lineage>
</organism>
<evidence type="ECO:0000313" key="4">
    <source>
        <dbReference type="EMBL" id="RYU92639.1"/>
    </source>
</evidence>
<dbReference type="Pfam" id="PF13884">
    <property type="entry name" value="Peptidase_S74"/>
    <property type="match status" value="1"/>
</dbReference>
<name>A0A4Q5LT84_9BACT</name>
<dbReference type="EMBL" id="SEWF01000081">
    <property type="protein sequence ID" value="RYU92639.1"/>
    <property type="molecule type" value="Genomic_DNA"/>
</dbReference>
<evidence type="ECO:0000256" key="1">
    <source>
        <dbReference type="SAM" id="Coils"/>
    </source>
</evidence>
<feature type="chain" id="PRO_5020568420" description="Peptidase S74 domain-containing protein" evidence="2">
    <location>
        <begin position="19"/>
        <end position="478"/>
    </location>
</feature>
<dbReference type="InterPro" id="IPR008640">
    <property type="entry name" value="Adhesin_Head_dom"/>
</dbReference>
<dbReference type="Gene3D" id="2.150.10.10">
    <property type="entry name" value="Serralysin-like metalloprotease, C-terminal"/>
    <property type="match status" value="2"/>
</dbReference>
<feature type="coiled-coil region" evidence="1">
    <location>
        <begin position="433"/>
        <end position="460"/>
    </location>
</feature>
<dbReference type="Proteomes" id="UP000293162">
    <property type="component" value="Unassembled WGS sequence"/>
</dbReference>
<dbReference type="PROSITE" id="PS51688">
    <property type="entry name" value="ICA"/>
    <property type="match status" value="1"/>
</dbReference>
<comment type="caution">
    <text evidence="4">The sequence shown here is derived from an EMBL/GenBank/DDBJ whole genome shotgun (WGS) entry which is preliminary data.</text>
</comment>
<gene>
    <name evidence="4" type="ORF">EWM59_26155</name>
</gene>
<keyword evidence="1" id="KW-0175">Coiled coil</keyword>
<accession>A0A4Q5LT84</accession>